<dbReference type="Proteomes" id="UP000051927">
    <property type="component" value="Unassembled WGS sequence"/>
</dbReference>
<protein>
    <submittedName>
        <fullName evidence="1">Uncharacterized protein</fullName>
    </submittedName>
</protein>
<evidence type="ECO:0000313" key="2">
    <source>
        <dbReference type="Proteomes" id="UP000051927"/>
    </source>
</evidence>
<gene>
    <name evidence="1" type="ORF">IV60_GL000209</name>
</gene>
<reference evidence="1 2" key="1">
    <citation type="journal article" date="2015" name="Genome Announc.">
        <title>Expanding the biotechnology potential of lactobacilli through comparative genomics of 213 strains and associated genera.</title>
        <authorList>
            <person name="Sun Z."/>
            <person name="Harris H.M."/>
            <person name="McCann A."/>
            <person name="Guo C."/>
            <person name="Argimon S."/>
            <person name="Zhang W."/>
            <person name="Yang X."/>
            <person name="Jeffery I.B."/>
            <person name="Cooney J.C."/>
            <person name="Kagawa T.F."/>
            <person name="Liu W."/>
            <person name="Song Y."/>
            <person name="Salvetti E."/>
            <person name="Wrobel A."/>
            <person name="Rasinkangas P."/>
            <person name="Parkhill J."/>
            <person name="Rea M.C."/>
            <person name="O'Sullivan O."/>
            <person name="Ritari J."/>
            <person name="Douillard F.P."/>
            <person name="Paul Ross R."/>
            <person name="Yang R."/>
            <person name="Briner A.E."/>
            <person name="Felis G.E."/>
            <person name="de Vos W.M."/>
            <person name="Barrangou R."/>
            <person name="Klaenhammer T.R."/>
            <person name="Caufield P.W."/>
            <person name="Cui Y."/>
            <person name="Zhang H."/>
            <person name="O'Toole P.W."/>
        </authorList>
    </citation>
    <scope>NUCLEOTIDE SEQUENCE [LARGE SCALE GENOMIC DNA]</scope>
    <source>
        <strain evidence="1 2">DSM 7090</strain>
    </source>
</reference>
<evidence type="ECO:0000313" key="1">
    <source>
        <dbReference type="EMBL" id="KRO03033.1"/>
    </source>
</evidence>
<keyword evidence="2" id="KW-1185">Reference proteome</keyword>
<dbReference type="EMBL" id="JQCP01000001">
    <property type="protein sequence ID" value="KRO03033.1"/>
    <property type="molecule type" value="Genomic_DNA"/>
</dbReference>
<comment type="caution">
    <text evidence="1">The sequence shown here is derived from an EMBL/GenBank/DDBJ whole genome shotgun (WGS) entry which is preliminary data.</text>
</comment>
<sequence length="57" mass="6356">MTIVAKIEGFIPRSSRLQFGMQEFLGFNAQNFKVDFSVICMNCKSAGSCFALVVLFI</sequence>
<organism evidence="1 2">
    <name type="scientific">Lancefieldella rimae</name>
    <dbReference type="NCBI Taxonomy" id="1383"/>
    <lineage>
        <taxon>Bacteria</taxon>
        <taxon>Bacillati</taxon>
        <taxon>Actinomycetota</taxon>
        <taxon>Coriobacteriia</taxon>
        <taxon>Coriobacteriales</taxon>
        <taxon>Atopobiaceae</taxon>
        <taxon>Lancefieldella</taxon>
    </lineage>
</organism>
<accession>A0ABR5Q4T4</accession>
<name>A0ABR5Q4T4_9ACTN</name>
<proteinExistence type="predicted"/>